<dbReference type="CDD" id="cd00118">
    <property type="entry name" value="LysM"/>
    <property type="match status" value="1"/>
</dbReference>
<dbReference type="GO" id="GO:0016787">
    <property type="term" value="F:hydrolase activity"/>
    <property type="evidence" value="ECO:0007669"/>
    <property type="project" value="UniProtKB-KW"/>
</dbReference>
<dbReference type="Pfam" id="PF07486">
    <property type="entry name" value="Hydrolase_2"/>
    <property type="match status" value="1"/>
</dbReference>
<dbReference type="Gene3D" id="6.20.240.60">
    <property type="match status" value="1"/>
</dbReference>
<evidence type="ECO:0000259" key="2">
    <source>
        <dbReference type="PROSITE" id="PS51782"/>
    </source>
</evidence>
<dbReference type="InterPro" id="IPR036779">
    <property type="entry name" value="LysM_dom_sf"/>
</dbReference>
<feature type="signal peptide" evidence="1">
    <location>
        <begin position="1"/>
        <end position="24"/>
    </location>
</feature>
<dbReference type="Proteomes" id="UP001597214">
    <property type="component" value="Unassembled WGS sequence"/>
</dbReference>
<evidence type="ECO:0000313" key="4">
    <source>
        <dbReference type="Proteomes" id="UP001597214"/>
    </source>
</evidence>
<dbReference type="InterPro" id="IPR042047">
    <property type="entry name" value="SleB_dom1"/>
</dbReference>
<dbReference type="PROSITE" id="PS51782">
    <property type="entry name" value="LYSM"/>
    <property type="match status" value="1"/>
</dbReference>
<dbReference type="SUPFAM" id="SSF54106">
    <property type="entry name" value="LysM domain"/>
    <property type="match status" value="1"/>
</dbReference>
<dbReference type="Gene3D" id="1.10.10.2520">
    <property type="entry name" value="Cell wall hydrolase SleB, domain 1"/>
    <property type="match status" value="1"/>
</dbReference>
<evidence type="ECO:0000313" key="3">
    <source>
        <dbReference type="EMBL" id="MFD1735557.1"/>
    </source>
</evidence>
<dbReference type="EMBL" id="JBHUEM010000003">
    <property type="protein sequence ID" value="MFD1735557.1"/>
    <property type="molecule type" value="Genomic_DNA"/>
</dbReference>
<evidence type="ECO:0000256" key="1">
    <source>
        <dbReference type="SAM" id="SignalP"/>
    </source>
</evidence>
<keyword evidence="3" id="KW-0378">Hydrolase</keyword>
<dbReference type="InterPro" id="IPR011105">
    <property type="entry name" value="Cell_wall_hydrolase_SleB"/>
</dbReference>
<sequence length="198" mass="21761">MKWFKKLAIATTLAASIFTFQANAADAHSTSHQVKYGDTFWKLSAQYGVSIASIQKINGYKYSLFAGETIDIPHILTSYEKDLLARLVHAEAKGEPFAGKVAVATVVLNRVDSKLFPNSIHEVITERSAGGYYAFTPAANGTLKLPADNDARRAVEEALKFRGQGSGSIYFYNPRTAQSEWIKSRPVTVVIGNHTFAR</sequence>
<dbReference type="SMART" id="SM00257">
    <property type="entry name" value="LysM"/>
    <property type="match status" value="1"/>
</dbReference>
<proteinExistence type="predicted"/>
<reference evidence="4" key="1">
    <citation type="journal article" date="2019" name="Int. J. Syst. Evol. Microbiol.">
        <title>The Global Catalogue of Microorganisms (GCM) 10K type strain sequencing project: providing services to taxonomists for standard genome sequencing and annotation.</title>
        <authorList>
            <consortium name="The Broad Institute Genomics Platform"/>
            <consortium name="The Broad Institute Genome Sequencing Center for Infectious Disease"/>
            <person name="Wu L."/>
            <person name="Ma J."/>
        </authorList>
    </citation>
    <scope>NUCLEOTIDE SEQUENCE [LARGE SCALE GENOMIC DNA]</scope>
    <source>
        <strain evidence="4">CCUG 49339</strain>
    </source>
</reference>
<gene>
    <name evidence="3" type="ORF">ACFSCX_03180</name>
</gene>
<dbReference type="Gene3D" id="3.10.350.10">
    <property type="entry name" value="LysM domain"/>
    <property type="match status" value="1"/>
</dbReference>
<feature type="domain" description="LysM" evidence="2">
    <location>
        <begin position="30"/>
        <end position="78"/>
    </location>
</feature>
<keyword evidence="4" id="KW-1185">Reference proteome</keyword>
<dbReference type="Pfam" id="PF01476">
    <property type="entry name" value="LysM"/>
    <property type="match status" value="1"/>
</dbReference>
<name>A0ABW4LK19_9BACI</name>
<dbReference type="InterPro" id="IPR018392">
    <property type="entry name" value="LysM"/>
</dbReference>
<feature type="chain" id="PRO_5047187363" evidence="1">
    <location>
        <begin position="25"/>
        <end position="198"/>
    </location>
</feature>
<accession>A0ABW4LK19</accession>
<comment type="caution">
    <text evidence="3">The sequence shown here is derived from an EMBL/GenBank/DDBJ whole genome shotgun (WGS) entry which is preliminary data.</text>
</comment>
<dbReference type="RefSeq" id="WP_377926658.1">
    <property type="nucleotide sequence ID" value="NZ_JBHUEM010000003.1"/>
</dbReference>
<protein>
    <submittedName>
        <fullName evidence="3">Cell wall hydrolase</fullName>
    </submittedName>
</protein>
<keyword evidence="1" id="KW-0732">Signal</keyword>
<organism evidence="3 4">
    <name type="scientific">Bacillus salitolerans</name>
    <dbReference type="NCBI Taxonomy" id="1437434"/>
    <lineage>
        <taxon>Bacteria</taxon>
        <taxon>Bacillati</taxon>
        <taxon>Bacillota</taxon>
        <taxon>Bacilli</taxon>
        <taxon>Bacillales</taxon>
        <taxon>Bacillaceae</taxon>
        <taxon>Bacillus</taxon>
    </lineage>
</organism>